<keyword evidence="5 10" id="KW-0055">Arginine biosynthesis</keyword>
<dbReference type="FunFam" id="3.10.20.340:FF:000003">
    <property type="entry name" value="Arginine biosynthesis bifunctional protein ArgJ"/>
    <property type="match status" value="1"/>
</dbReference>
<comment type="catalytic activity">
    <reaction evidence="10">
        <text>N(2)-acetyl-L-ornithine + L-glutamate = N-acetyl-L-glutamate + L-ornithine</text>
        <dbReference type="Rhea" id="RHEA:15349"/>
        <dbReference type="ChEBI" id="CHEBI:29985"/>
        <dbReference type="ChEBI" id="CHEBI:44337"/>
        <dbReference type="ChEBI" id="CHEBI:46911"/>
        <dbReference type="ChEBI" id="CHEBI:57805"/>
        <dbReference type="EC" id="2.3.1.35"/>
    </reaction>
</comment>
<evidence type="ECO:0000256" key="8">
    <source>
        <dbReference type="ARBA" id="ARBA00022813"/>
    </source>
</evidence>
<comment type="pathway">
    <text evidence="10">Amino-acid biosynthesis; L-arginine biosynthesis; L-ornithine and N-acetyl-L-glutamate from L-glutamate and N(2)-acetyl-L-ornithine (cyclic): step 1/1.</text>
</comment>
<evidence type="ECO:0000256" key="4">
    <source>
        <dbReference type="ARBA" id="ARBA00022490"/>
    </source>
</evidence>
<evidence type="ECO:0000313" key="13">
    <source>
        <dbReference type="Proteomes" id="UP000236197"/>
    </source>
</evidence>
<feature type="site" description="Involved in the stabilization of negative charge on the oxyanion by the formation of the oxyanion hole" evidence="10">
    <location>
        <position position="147"/>
    </location>
</feature>
<feature type="binding site" evidence="10">
    <location>
        <position position="436"/>
    </location>
    <ligand>
        <name>substrate</name>
    </ligand>
</feature>
<keyword evidence="13" id="KW-1185">Reference proteome</keyword>
<proteinExistence type="inferred from homology"/>
<dbReference type="NCBIfam" id="NF003802">
    <property type="entry name" value="PRK05388.1"/>
    <property type="match status" value="1"/>
</dbReference>
<dbReference type="InterPro" id="IPR016117">
    <property type="entry name" value="ArgJ-like_dom_sf"/>
</dbReference>
<dbReference type="HAMAP" id="MF_01106">
    <property type="entry name" value="ArgJ"/>
    <property type="match status" value="1"/>
</dbReference>
<dbReference type="GO" id="GO:0004042">
    <property type="term" value="F:L-glutamate N-acetyltransferase activity"/>
    <property type="evidence" value="ECO:0007669"/>
    <property type="project" value="UniProtKB-UniRule"/>
</dbReference>
<keyword evidence="10" id="KW-0511">Multifunctional enzyme</keyword>
<dbReference type="PANTHER" id="PTHR23100">
    <property type="entry name" value="ARGININE BIOSYNTHESIS BIFUNCTIONAL PROTEIN ARGJ"/>
    <property type="match status" value="1"/>
</dbReference>
<dbReference type="OrthoDB" id="9804242at2"/>
<dbReference type="EMBL" id="PPEK01000007">
    <property type="protein sequence ID" value="PNV67615.1"/>
    <property type="molecule type" value="Genomic_DNA"/>
</dbReference>
<comment type="similarity">
    <text evidence="2 10">Belongs to the ArgJ family.</text>
</comment>
<dbReference type="Gene3D" id="3.60.70.12">
    <property type="entry name" value="L-amino peptidase D-ALA esterase/amidase"/>
    <property type="match status" value="1"/>
</dbReference>
<comment type="caution">
    <text evidence="12">The sequence shown here is derived from an EMBL/GenBank/DDBJ whole genome shotgun (WGS) entry which is preliminary data.</text>
</comment>
<feature type="binding site" evidence="10">
    <location>
        <position position="314"/>
    </location>
    <ligand>
        <name>substrate</name>
    </ligand>
</feature>
<dbReference type="GO" id="GO:0004358">
    <property type="term" value="F:L-glutamate N-acetyltransferase activity, acting on acetyl-L-ornithine as donor"/>
    <property type="evidence" value="ECO:0007669"/>
    <property type="project" value="UniProtKB-UniRule"/>
</dbReference>
<dbReference type="Pfam" id="PF01960">
    <property type="entry name" value="ArgJ"/>
    <property type="match status" value="1"/>
</dbReference>
<dbReference type="InterPro" id="IPR042195">
    <property type="entry name" value="ArgJ_beta_C"/>
</dbReference>
<dbReference type="InterPro" id="IPR002813">
    <property type="entry name" value="Arg_biosynth_ArgJ"/>
</dbReference>
<evidence type="ECO:0000256" key="3">
    <source>
        <dbReference type="ARBA" id="ARBA00011475"/>
    </source>
</evidence>
<feature type="site" description="Cleavage; by autolysis" evidence="10">
    <location>
        <begin position="224"/>
        <end position="225"/>
    </location>
</feature>
<dbReference type="GO" id="GO:0005737">
    <property type="term" value="C:cytoplasm"/>
    <property type="evidence" value="ECO:0007669"/>
    <property type="project" value="UniProtKB-SubCell"/>
</dbReference>
<feature type="site" description="Involved in the stabilization of negative charge on the oxyanion by the formation of the oxyanion hole" evidence="10">
    <location>
        <position position="146"/>
    </location>
</feature>
<keyword evidence="7 10" id="KW-0808">Transferase</keyword>
<gene>
    <name evidence="10" type="primary">argJ</name>
    <name evidence="12" type="ORF">C2L71_07355</name>
</gene>
<dbReference type="SUPFAM" id="SSF56266">
    <property type="entry name" value="DmpA/ArgJ-like"/>
    <property type="match status" value="1"/>
</dbReference>
<protein>
    <recommendedName>
        <fullName evidence="10">Arginine biosynthesis bifunctional protein ArgJ</fullName>
    </recommendedName>
    <domain>
        <recommendedName>
            <fullName evidence="10">Glutamate N-acetyltransferase</fullName>
            <ecNumber evidence="10">2.3.1.35</ecNumber>
        </recommendedName>
        <alternativeName>
            <fullName evidence="10">Ornithine acetyltransferase</fullName>
            <shortName evidence="10">OATase</shortName>
        </alternativeName>
        <alternativeName>
            <fullName evidence="10">Ornithine transacetylase</fullName>
        </alternativeName>
    </domain>
    <domain>
        <recommendedName>
            <fullName evidence="10">Amino-acid acetyltransferase</fullName>
            <ecNumber evidence="10">2.3.1.1</ecNumber>
        </recommendedName>
        <alternativeName>
            <fullName evidence="10">N-acetylglutamate synthase</fullName>
            <shortName evidence="10">AGSase</shortName>
        </alternativeName>
    </domain>
    <component>
        <recommendedName>
            <fullName evidence="10">Arginine biosynthesis bifunctional protein ArgJ alpha chain</fullName>
        </recommendedName>
    </component>
    <component>
        <recommendedName>
            <fullName evidence="10">Arginine biosynthesis bifunctional protein ArgJ beta chain</fullName>
        </recommendedName>
    </component>
</protein>
<evidence type="ECO:0000313" key="12">
    <source>
        <dbReference type="EMBL" id="PNV67615.1"/>
    </source>
</evidence>
<feature type="chain" id="PRO_5023241127" description="Arginine biosynthesis bifunctional protein ArgJ beta chain" evidence="10">
    <location>
        <begin position="225"/>
        <end position="441"/>
    </location>
</feature>
<dbReference type="Gene3D" id="3.10.20.340">
    <property type="entry name" value="ArgJ beta chain, C-terminal domain"/>
    <property type="match status" value="1"/>
</dbReference>
<evidence type="ECO:0000256" key="6">
    <source>
        <dbReference type="ARBA" id="ARBA00022605"/>
    </source>
</evidence>
<feature type="region of interest" description="Disordered" evidence="11">
    <location>
        <begin position="1"/>
        <end position="36"/>
    </location>
</feature>
<feature type="chain" id="PRO_5023241125" description="Arginine biosynthesis bifunctional protein ArgJ alpha chain" evidence="10">
    <location>
        <begin position="1"/>
        <end position="224"/>
    </location>
</feature>
<dbReference type="FunFam" id="3.60.70.12:FF:000001">
    <property type="entry name" value="Arginine biosynthesis bifunctional protein ArgJ, chloroplastic"/>
    <property type="match status" value="1"/>
</dbReference>
<sequence>MTEHEIDVGFGAPEGAVPLRASERRPSPLPRVPNGGVATARGFTAAGVHAGFRADPQRLDLALVVSDEPCACAGVFTRNVFCSAPVRVSRAHLDSCGYGTARAVVINSGNANAATGERGLEAARASARIVAETLGCTADEVMVASTGVIGVHLPIEPFESGVSAAATSLSAAGGHDAAHAIMTTDTRPKEAAVTFAGDGIGYDGCTFAVGGMAKGSGMIMPDMATMIAVVTTDAPIMPDVLHRALVKAVGSSFNKVTVDSDTSTNDSCFLMASGAAVTADAQPFEPGGSAYELFERALITVCEDLARQMAADGEGATRLVTVRVSGAATPEDADLAARAVANSPLVKTAICGHDANWGRIAAAVGKSGAAFRQEDAAIDIMGLPVCRKGLTVAFDEDEALRRFEQPEIVLDIDLGAGDAATTVWTCDFTHEYITINGDYRS</sequence>
<dbReference type="GO" id="GO:0006592">
    <property type="term" value="P:ornithine biosynthetic process"/>
    <property type="evidence" value="ECO:0007669"/>
    <property type="project" value="TreeGrafter"/>
</dbReference>
<organism evidence="12 13">
    <name type="scientific">Enteroscipio rubneri</name>
    <dbReference type="NCBI Taxonomy" id="2070686"/>
    <lineage>
        <taxon>Bacteria</taxon>
        <taxon>Bacillati</taxon>
        <taxon>Actinomycetota</taxon>
        <taxon>Coriobacteriia</taxon>
        <taxon>Eggerthellales</taxon>
        <taxon>Eggerthellaceae</taxon>
        <taxon>Enteroscipio</taxon>
    </lineage>
</organism>
<comment type="subcellular location">
    <subcellularLocation>
        <location evidence="1 10">Cytoplasm</location>
    </subcellularLocation>
</comment>
<comment type="pathway">
    <text evidence="10">Amino-acid biosynthesis; L-arginine biosynthesis; N(2)-acetyl-L-ornithine from L-glutamate: step 1/4.</text>
</comment>
<evidence type="ECO:0000256" key="9">
    <source>
        <dbReference type="ARBA" id="ARBA00023315"/>
    </source>
</evidence>
<dbReference type="PANTHER" id="PTHR23100:SF0">
    <property type="entry name" value="ARGININE BIOSYNTHESIS BIFUNCTIONAL PROTEIN ARGJ, MITOCHONDRIAL"/>
    <property type="match status" value="1"/>
</dbReference>
<accession>A0A2K2UBB0</accession>
<dbReference type="NCBIfam" id="TIGR00120">
    <property type="entry name" value="ArgJ"/>
    <property type="match status" value="1"/>
</dbReference>
<keyword evidence="4 10" id="KW-0963">Cytoplasm</keyword>
<evidence type="ECO:0000256" key="10">
    <source>
        <dbReference type="HAMAP-Rule" id="MF_01106"/>
    </source>
</evidence>
<comment type="subunit">
    <text evidence="3 10">Heterotetramer of two alpha and two beta chains.</text>
</comment>
<evidence type="ECO:0000256" key="11">
    <source>
        <dbReference type="SAM" id="MobiDB-lite"/>
    </source>
</evidence>
<evidence type="ECO:0000256" key="1">
    <source>
        <dbReference type="ARBA" id="ARBA00004496"/>
    </source>
</evidence>
<dbReference type="RefSeq" id="WP_103265126.1">
    <property type="nucleotide sequence ID" value="NZ_CABMLE010000007.1"/>
</dbReference>
<keyword evidence="9 10" id="KW-0012">Acyltransferase</keyword>
<reference evidence="13" key="1">
    <citation type="submission" date="2018-01" db="EMBL/GenBank/DDBJ databases">
        <title>Rubneribacter badeniensis gen. nov., sp. nov., and Colonibacter rubneri, gen. nov., sp. nov., WGS of new members of the Eggerthellaceae.</title>
        <authorList>
            <person name="Danylec N."/>
            <person name="Stoll D.A."/>
            <person name="Doetsch A."/>
            <person name="Kulling S.E."/>
            <person name="Huch M."/>
        </authorList>
    </citation>
    <scope>NUCLEOTIDE SEQUENCE [LARGE SCALE GENOMIC DNA]</scope>
    <source>
        <strain evidence="13">ResAG-96</strain>
    </source>
</reference>
<evidence type="ECO:0000256" key="7">
    <source>
        <dbReference type="ARBA" id="ARBA00022679"/>
    </source>
</evidence>
<dbReference type="EC" id="2.3.1.1" evidence="10"/>
<name>A0A2K2UBB0_9ACTN</name>
<keyword evidence="6 10" id="KW-0028">Amino-acid biosynthesis</keyword>
<dbReference type="Proteomes" id="UP000236197">
    <property type="component" value="Unassembled WGS sequence"/>
</dbReference>
<dbReference type="CDD" id="cd02152">
    <property type="entry name" value="OAT"/>
    <property type="match status" value="1"/>
</dbReference>
<feature type="binding site" evidence="10">
    <location>
        <position position="183"/>
    </location>
    <ligand>
        <name>substrate</name>
    </ligand>
</feature>
<feature type="binding site" evidence="10">
    <location>
        <position position="214"/>
    </location>
    <ligand>
        <name>substrate</name>
    </ligand>
</feature>
<keyword evidence="8 10" id="KW-0068">Autocatalytic cleavage</keyword>
<evidence type="ECO:0000256" key="5">
    <source>
        <dbReference type="ARBA" id="ARBA00022571"/>
    </source>
</evidence>
<dbReference type="AlphaFoldDB" id="A0A2K2UBB0"/>
<dbReference type="UniPathway" id="UPA00068">
    <property type="reaction ID" value="UER00106"/>
</dbReference>
<feature type="binding site" evidence="10">
    <location>
        <position position="225"/>
    </location>
    <ligand>
        <name>substrate</name>
    </ligand>
</feature>
<evidence type="ECO:0000256" key="2">
    <source>
        <dbReference type="ARBA" id="ARBA00006774"/>
    </source>
</evidence>
<dbReference type="GO" id="GO:0006526">
    <property type="term" value="P:L-arginine biosynthetic process"/>
    <property type="evidence" value="ECO:0007669"/>
    <property type="project" value="UniProtKB-UniRule"/>
</dbReference>
<dbReference type="EC" id="2.3.1.35" evidence="10"/>
<comment type="function">
    <text evidence="10">Catalyzes two activities which are involved in the cyclic version of arginine biosynthesis: the synthesis of N-acetylglutamate from glutamate and acetyl-CoA as the acetyl donor, and of ornithine by transacetylation between N(2)-acetylornithine and glutamate.</text>
</comment>
<feature type="active site" description="Nucleophile" evidence="10">
    <location>
        <position position="225"/>
    </location>
</feature>
<feature type="binding site" evidence="10">
    <location>
        <position position="441"/>
    </location>
    <ligand>
        <name>substrate</name>
    </ligand>
</feature>
<comment type="catalytic activity">
    <reaction evidence="10">
        <text>L-glutamate + acetyl-CoA = N-acetyl-L-glutamate + CoA + H(+)</text>
        <dbReference type="Rhea" id="RHEA:24292"/>
        <dbReference type="ChEBI" id="CHEBI:15378"/>
        <dbReference type="ChEBI" id="CHEBI:29985"/>
        <dbReference type="ChEBI" id="CHEBI:44337"/>
        <dbReference type="ChEBI" id="CHEBI:57287"/>
        <dbReference type="ChEBI" id="CHEBI:57288"/>
        <dbReference type="EC" id="2.3.1.1"/>
    </reaction>
</comment>